<evidence type="ECO:0000259" key="1">
    <source>
        <dbReference type="PROSITE" id="PS50943"/>
    </source>
</evidence>
<dbReference type="Pfam" id="PF00717">
    <property type="entry name" value="Peptidase_S24"/>
    <property type="match status" value="1"/>
</dbReference>
<dbReference type="EMBL" id="BSPV01000003">
    <property type="protein sequence ID" value="GLT13867.1"/>
    <property type="molecule type" value="Genomic_DNA"/>
</dbReference>
<accession>A0ABQ6EL56</accession>
<dbReference type="CDD" id="cd00093">
    <property type="entry name" value="HTH_XRE"/>
    <property type="match status" value="1"/>
</dbReference>
<name>A0ABQ6EL56_9VIBR</name>
<dbReference type="InterPro" id="IPR015927">
    <property type="entry name" value="Peptidase_S24_S26A/B/C"/>
</dbReference>
<dbReference type="Proteomes" id="UP001157156">
    <property type="component" value="Unassembled WGS sequence"/>
</dbReference>
<dbReference type="Gene3D" id="1.10.260.40">
    <property type="entry name" value="lambda repressor-like DNA-binding domains"/>
    <property type="match status" value="1"/>
</dbReference>
<protein>
    <submittedName>
        <fullName evidence="2">Repressor</fullName>
    </submittedName>
</protein>
<sequence>MVHYKHELIVQSNQHTIVPMVQNDKLRDDFSARLAQACSDAGIDNHGRGVIIAKKLGVTPKAVSKWLNSESMPRQGKMAELAKMLGVSVYWLQYGESTGIGNVDLEQKINLEYKNSFPLISSVQAGQWSEICDIIDLSDAEYLPTTEKAGKGSFWLTVEGESMLSSTGVSFPPGTRVLVDPTIEPENGKLVVAKLVDVNEATFKKLIIDSGQKFLKPLNDRFPIMSINNNCRIEGVVIDAKLKLI</sequence>
<comment type="caution">
    <text evidence="2">The sequence shown here is derived from an EMBL/GenBank/DDBJ whole genome shotgun (WGS) entry which is preliminary data.</text>
</comment>
<dbReference type="SUPFAM" id="SSF47413">
    <property type="entry name" value="lambda repressor-like DNA-binding domains"/>
    <property type="match status" value="1"/>
</dbReference>
<keyword evidence="3" id="KW-1185">Reference proteome</keyword>
<organism evidence="2 3">
    <name type="scientific">Vibrio algivorus</name>
    <dbReference type="NCBI Taxonomy" id="1667024"/>
    <lineage>
        <taxon>Bacteria</taxon>
        <taxon>Pseudomonadati</taxon>
        <taxon>Pseudomonadota</taxon>
        <taxon>Gammaproteobacteria</taxon>
        <taxon>Vibrionales</taxon>
        <taxon>Vibrionaceae</taxon>
        <taxon>Vibrio</taxon>
    </lineage>
</organism>
<dbReference type="Pfam" id="PF01381">
    <property type="entry name" value="HTH_3"/>
    <property type="match status" value="1"/>
</dbReference>
<dbReference type="InterPro" id="IPR036286">
    <property type="entry name" value="LexA/Signal_pep-like_sf"/>
</dbReference>
<evidence type="ECO:0000313" key="2">
    <source>
        <dbReference type="EMBL" id="GLT13867.1"/>
    </source>
</evidence>
<dbReference type="SUPFAM" id="SSF51306">
    <property type="entry name" value="LexA/Signal peptidase"/>
    <property type="match status" value="1"/>
</dbReference>
<evidence type="ECO:0000313" key="3">
    <source>
        <dbReference type="Proteomes" id="UP001157156"/>
    </source>
</evidence>
<feature type="domain" description="HTH cro/C1-type" evidence="1">
    <location>
        <begin position="53"/>
        <end position="92"/>
    </location>
</feature>
<dbReference type="InterPro" id="IPR050077">
    <property type="entry name" value="LexA_repressor"/>
</dbReference>
<dbReference type="PANTHER" id="PTHR33516">
    <property type="entry name" value="LEXA REPRESSOR"/>
    <property type="match status" value="1"/>
</dbReference>
<dbReference type="Gene3D" id="2.10.109.10">
    <property type="entry name" value="Umud Fragment, subunit A"/>
    <property type="match status" value="1"/>
</dbReference>
<reference evidence="3" key="1">
    <citation type="journal article" date="2019" name="Int. J. Syst. Evol. Microbiol.">
        <title>The Global Catalogue of Microorganisms (GCM) 10K type strain sequencing project: providing services to taxonomists for standard genome sequencing and annotation.</title>
        <authorList>
            <consortium name="The Broad Institute Genomics Platform"/>
            <consortium name="The Broad Institute Genome Sequencing Center for Infectious Disease"/>
            <person name="Wu L."/>
            <person name="Ma J."/>
        </authorList>
    </citation>
    <scope>NUCLEOTIDE SEQUENCE [LARGE SCALE GENOMIC DNA]</scope>
    <source>
        <strain evidence="3">NBRC 111146</strain>
    </source>
</reference>
<proteinExistence type="predicted"/>
<dbReference type="SMART" id="SM00530">
    <property type="entry name" value="HTH_XRE"/>
    <property type="match status" value="1"/>
</dbReference>
<gene>
    <name evidence="2" type="ORF">GCM10007931_08410</name>
</gene>
<dbReference type="PANTHER" id="PTHR33516:SF2">
    <property type="entry name" value="LEXA REPRESSOR-RELATED"/>
    <property type="match status" value="1"/>
</dbReference>
<dbReference type="PROSITE" id="PS50943">
    <property type="entry name" value="HTH_CROC1"/>
    <property type="match status" value="1"/>
</dbReference>
<dbReference type="CDD" id="cd06529">
    <property type="entry name" value="S24_LexA-like"/>
    <property type="match status" value="1"/>
</dbReference>
<dbReference type="InterPro" id="IPR001387">
    <property type="entry name" value="Cro/C1-type_HTH"/>
</dbReference>
<dbReference type="InterPro" id="IPR010982">
    <property type="entry name" value="Lambda_DNA-bd_dom_sf"/>
</dbReference>
<dbReference type="InterPro" id="IPR039418">
    <property type="entry name" value="LexA-like"/>
</dbReference>